<evidence type="ECO:0000313" key="5">
    <source>
        <dbReference type="Proteomes" id="UP001138894"/>
    </source>
</evidence>
<feature type="region of interest" description="Disordered" evidence="1">
    <location>
        <begin position="675"/>
        <end position="694"/>
    </location>
</feature>
<feature type="transmembrane region" description="Helical" evidence="2">
    <location>
        <begin position="279"/>
        <end position="297"/>
    </location>
</feature>
<dbReference type="InterPro" id="IPR008756">
    <property type="entry name" value="Peptidase_M56"/>
</dbReference>
<proteinExistence type="predicted"/>
<dbReference type="InterPro" id="IPR052173">
    <property type="entry name" value="Beta-lactam_resp_regulator"/>
</dbReference>
<feature type="region of interest" description="Disordered" evidence="1">
    <location>
        <begin position="516"/>
        <end position="549"/>
    </location>
</feature>
<keyword evidence="2" id="KW-0472">Membrane</keyword>
<dbReference type="EMBL" id="JAGSPD010000007">
    <property type="protein sequence ID" value="MBV7269608.1"/>
    <property type="molecule type" value="Genomic_DNA"/>
</dbReference>
<dbReference type="Pfam" id="PF05569">
    <property type="entry name" value="Peptidase_M56"/>
    <property type="match status" value="1"/>
</dbReference>
<feature type="domain" description="Peptidase M56" evidence="3">
    <location>
        <begin position="25"/>
        <end position="242"/>
    </location>
</feature>
<organism evidence="4 5">
    <name type="scientific">Winogradskyella luteola</name>
    <dbReference type="NCBI Taxonomy" id="2828330"/>
    <lineage>
        <taxon>Bacteria</taxon>
        <taxon>Pseudomonadati</taxon>
        <taxon>Bacteroidota</taxon>
        <taxon>Flavobacteriia</taxon>
        <taxon>Flavobacteriales</taxon>
        <taxon>Flavobacteriaceae</taxon>
        <taxon>Winogradskyella</taxon>
    </lineage>
</organism>
<dbReference type="AlphaFoldDB" id="A0A9X1FAJ6"/>
<dbReference type="CDD" id="cd07341">
    <property type="entry name" value="M56_BlaR1_MecR1_like"/>
    <property type="match status" value="1"/>
</dbReference>
<evidence type="ECO:0000256" key="2">
    <source>
        <dbReference type="SAM" id="Phobius"/>
    </source>
</evidence>
<comment type="caution">
    <text evidence="4">The sequence shown here is derived from an EMBL/GenBank/DDBJ whole genome shotgun (WGS) entry which is preliminary data.</text>
</comment>
<evidence type="ECO:0000313" key="4">
    <source>
        <dbReference type="EMBL" id="MBV7269608.1"/>
    </source>
</evidence>
<dbReference type="PANTHER" id="PTHR34978">
    <property type="entry name" value="POSSIBLE SENSOR-TRANSDUCER PROTEIN BLAR"/>
    <property type="match status" value="1"/>
</dbReference>
<dbReference type="Proteomes" id="UP001138894">
    <property type="component" value="Unassembled WGS sequence"/>
</dbReference>
<sequence>MGMYLLKFSSCLLVFWLVYMFLLERQKMHQFKRFYLLGSIIVSLIIPLSTITYYIEPVITDFEALPMYIPIEPSFNNVSVEETSLFSLEAILWLIYGFGVLLLSIRFAYNLIKLYQKISRSEKIAKHSLIYVLLKESRIPHSFFKYIFLNKLKFEKNDIPKEVILHEETHAKQLHSLDIVLLELLQIIFWFHPLIYILKHHIRLNHEFLADQAVLEYGADSKDYQNILLQFSSSTQEYQLSSAINYSSSRLNGLFSKNSFGQIKKRFTVMKTQTSKTRIWLSTLLLLPIIAILFYSFSEKEYVERKPAETSEISLIQNKIKNKGATETMMQEYNNWIIKFNTIHQIDHAKYERIVAIYNMMTEEQRNTVESYPVIPDMNLSKVKSKAPTQAQFESWKDKNKFAIWLDGRHVSNSELNNYKISDIAHFVGSKVHKNARSTKFPQPFQYSLYTKEGFKKFYQETTVKKYKASTKTYTDAIKNYLKGSQTNNSELRILKAQADKIYNLFTEEELKKHSILPPPPVPAEKKVSPNKAMGKKTKGGPRVGDTQQDTYNPTFLEYIMEMEKKGASFYLDDVKITAQKAKSIAKTNKGKRTEMLTQKDTNGKYVVKLSSPKLIDSQEKASKKQVDEYNRLAKKYNDAPKNKMVIKFEEQKRIEYLYGLMSDEQKKNAQPYPNFPPKPQIVEIKPPTPPKPKYRAREIKEVEPPAPPKVIQVKEIPNPELVEIPPPPPAPESTLDFVTRMAKTDAKFFSEGKTISSDKAVKLLKNNPKLNVKAQKTDTKQPLVYISKKPILIGIKGKSPLIYVNKKMPKKGRISLTKEEFKKLKITLSEGKVVSFKLKIPSVKTDLISGNSISGTSIKNLEKFEKGMITLFDIKDNNNSKLPPVIIELKK</sequence>
<name>A0A9X1FAJ6_9FLAO</name>
<feature type="transmembrane region" description="Helical" evidence="2">
    <location>
        <begin position="34"/>
        <end position="55"/>
    </location>
</feature>
<dbReference type="PANTHER" id="PTHR34978:SF3">
    <property type="entry name" value="SLR0241 PROTEIN"/>
    <property type="match status" value="1"/>
</dbReference>
<dbReference type="RefSeq" id="WP_218546358.1">
    <property type="nucleotide sequence ID" value="NZ_JAGSPD010000007.1"/>
</dbReference>
<feature type="transmembrane region" description="Helical" evidence="2">
    <location>
        <begin position="6"/>
        <end position="22"/>
    </location>
</feature>
<reference evidence="4" key="1">
    <citation type="submission" date="2021-04" db="EMBL/GenBank/DDBJ databases">
        <authorList>
            <person name="Pira H."/>
            <person name="Risdian C."/>
            <person name="Wink J."/>
        </authorList>
    </citation>
    <scope>NUCLEOTIDE SEQUENCE</scope>
    <source>
        <strain evidence="4">WHY3</strain>
    </source>
</reference>
<protein>
    <submittedName>
        <fullName evidence="4">M56 family metallopeptidase</fullName>
    </submittedName>
</protein>
<accession>A0A9X1FAJ6</accession>
<evidence type="ECO:0000259" key="3">
    <source>
        <dbReference type="Pfam" id="PF05569"/>
    </source>
</evidence>
<keyword evidence="2" id="KW-1133">Transmembrane helix</keyword>
<feature type="transmembrane region" description="Helical" evidence="2">
    <location>
        <begin position="90"/>
        <end position="109"/>
    </location>
</feature>
<gene>
    <name evidence="4" type="ORF">KCG49_10470</name>
</gene>
<keyword evidence="5" id="KW-1185">Reference proteome</keyword>
<keyword evidence="2" id="KW-0812">Transmembrane</keyword>
<evidence type="ECO:0000256" key="1">
    <source>
        <dbReference type="SAM" id="MobiDB-lite"/>
    </source>
</evidence>